<dbReference type="Pfam" id="PF23305">
    <property type="entry name" value="DUF7082"/>
    <property type="match status" value="1"/>
</dbReference>
<reference evidence="3 4" key="1">
    <citation type="journal article" date="2012" name="PLoS Pathog.">
        <title>Diverse lifestyles and strategies of plant pathogenesis encoded in the genomes of eighteen Dothideomycetes fungi.</title>
        <authorList>
            <person name="Ohm R.A."/>
            <person name="Feau N."/>
            <person name="Henrissat B."/>
            <person name="Schoch C.L."/>
            <person name="Horwitz B.A."/>
            <person name="Barry K.W."/>
            <person name="Condon B.J."/>
            <person name="Copeland A.C."/>
            <person name="Dhillon B."/>
            <person name="Glaser F."/>
            <person name="Hesse C.N."/>
            <person name="Kosti I."/>
            <person name="LaButti K."/>
            <person name="Lindquist E.A."/>
            <person name="Lucas S."/>
            <person name="Salamov A.A."/>
            <person name="Bradshaw R.E."/>
            <person name="Ciuffetti L."/>
            <person name="Hamelin R.C."/>
            <person name="Kema G.H.J."/>
            <person name="Lawrence C."/>
            <person name="Scott J.A."/>
            <person name="Spatafora J.W."/>
            <person name="Turgeon B.G."/>
            <person name="de Wit P.J.G.M."/>
            <person name="Zhong S."/>
            <person name="Goodwin S.B."/>
            <person name="Grigoriev I.V."/>
        </authorList>
    </citation>
    <scope>NUCLEOTIDE SEQUENCE [LARGE SCALE GENOMIC DNA]</scope>
    <source>
        <strain evidence="3 4">UAMH 10762</strain>
    </source>
</reference>
<keyword evidence="4" id="KW-1185">Reference proteome</keyword>
<dbReference type="Proteomes" id="UP000011761">
    <property type="component" value="Unassembled WGS sequence"/>
</dbReference>
<dbReference type="PANTHER" id="PTHR39463:SF1">
    <property type="entry name" value="MEDUSA"/>
    <property type="match status" value="1"/>
</dbReference>
<feature type="compositionally biased region" description="Polar residues" evidence="1">
    <location>
        <begin position="278"/>
        <end position="291"/>
    </location>
</feature>
<dbReference type="eggNOG" id="ENOG502QTDM">
    <property type="taxonomic scope" value="Eukaryota"/>
</dbReference>
<evidence type="ECO:0000256" key="1">
    <source>
        <dbReference type="SAM" id="MobiDB-lite"/>
    </source>
</evidence>
<feature type="region of interest" description="Disordered" evidence="1">
    <location>
        <begin position="260"/>
        <end position="291"/>
    </location>
</feature>
<dbReference type="HOGENOM" id="CLU_378107_0_0_1"/>
<dbReference type="PANTHER" id="PTHR39463">
    <property type="entry name" value="MEDUSA"/>
    <property type="match status" value="1"/>
</dbReference>
<dbReference type="EMBL" id="KB445555">
    <property type="protein sequence ID" value="EMC96822.1"/>
    <property type="molecule type" value="Genomic_DNA"/>
</dbReference>
<feature type="region of interest" description="Disordered" evidence="1">
    <location>
        <begin position="156"/>
        <end position="180"/>
    </location>
</feature>
<feature type="domain" description="DUF7082" evidence="2">
    <location>
        <begin position="321"/>
        <end position="474"/>
    </location>
</feature>
<dbReference type="GeneID" id="19107145"/>
<protein>
    <recommendedName>
        <fullName evidence="2">DUF7082 domain-containing protein</fullName>
    </recommendedName>
</protein>
<evidence type="ECO:0000259" key="2">
    <source>
        <dbReference type="Pfam" id="PF23305"/>
    </source>
</evidence>
<dbReference type="GO" id="GO:0005634">
    <property type="term" value="C:nucleus"/>
    <property type="evidence" value="ECO:0007669"/>
    <property type="project" value="TreeGrafter"/>
</dbReference>
<name>M2LQW5_BAUPA</name>
<organism evidence="3 4">
    <name type="scientific">Baudoinia panamericana (strain UAMH 10762)</name>
    <name type="common">Angels' share fungus</name>
    <name type="synonym">Baudoinia compniacensis (strain UAMH 10762)</name>
    <dbReference type="NCBI Taxonomy" id="717646"/>
    <lineage>
        <taxon>Eukaryota</taxon>
        <taxon>Fungi</taxon>
        <taxon>Dikarya</taxon>
        <taxon>Ascomycota</taxon>
        <taxon>Pezizomycotina</taxon>
        <taxon>Dothideomycetes</taxon>
        <taxon>Dothideomycetidae</taxon>
        <taxon>Mycosphaerellales</taxon>
        <taxon>Teratosphaeriaceae</taxon>
        <taxon>Baudoinia</taxon>
    </lineage>
</organism>
<feature type="compositionally biased region" description="Low complexity" evidence="1">
    <location>
        <begin position="260"/>
        <end position="277"/>
    </location>
</feature>
<proteinExistence type="predicted"/>
<dbReference type="AlphaFoldDB" id="M2LQW5"/>
<evidence type="ECO:0000313" key="3">
    <source>
        <dbReference type="EMBL" id="EMC96822.1"/>
    </source>
</evidence>
<gene>
    <name evidence="3" type="ORF">BAUCODRAFT_108761</name>
</gene>
<dbReference type="KEGG" id="bcom:BAUCODRAFT_108761"/>
<sequence length="733" mass="80749">MIPPAPQYTGPHDPTYYAQQYAQHPAAAYLPAPRQSPEIISVSPTRGHQSTRVTVYFRSIYDFESPQIRAFLMFGQYKCESTLSKTSHQGSMYQYALSAEAPPLSLTNSQSPVPLHLILDDSLLAWESPSIEFDKFVYLEPPNFYAMDSPQLAVRKRKLSTEASPRRSPTKKQSMPQLSAAARMQPYGTPLAGAAPVSPFRRPSLPEAYTQPRRYVAEPPQTYTAALPTGQQLYTSSVGQTTPSLQSAGSPSWTYQHGISATRSPSAATMSASSKTSNLLPSPATGNNPQLIRTSTLQSSPPAPGLGAGFNPYAMYPANAKAILKIEGDLNTMSDNWTEAEREAKRRLVEFSRSQSGSVISATFKAVTPETRQPNSICVSCIWWAEKNECYVTSVDTIQLLESLVAVRFTVEEKNRIRRNLEGFRPSTVSKAKQESEDFFKLIMGFPSPKPRNIEKDVKVFPWRILPTALKKIIVCELLFYFWTTPRWSKLELCNRQRRRSRATNAAATWCLSPLDRKPCAIAQPCLCGNPHPHAALILAARVSRPRHRAVSRATGPASGRPGLRARANAILAATATFRNRVRRSISSQSCIMGLQSVPACNRGARFGATIPVPTAIIQHAPSRTTAPLRASAGLPTAAGSADLDIMRSRLFRAAVADPEAVMGRRPPHFQHAPHHPRTPGPIRPVSVPYVTIMLDTSFVSTLAFPTDNQRFCHTPPQLFRLACQPGGIKYKN</sequence>
<dbReference type="OrthoDB" id="1751210at2759"/>
<dbReference type="RefSeq" id="XP_007676699.1">
    <property type="nucleotide sequence ID" value="XM_007678509.1"/>
</dbReference>
<accession>M2LQW5</accession>
<evidence type="ECO:0000313" key="4">
    <source>
        <dbReference type="Proteomes" id="UP000011761"/>
    </source>
</evidence>
<dbReference type="InterPro" id="IPR055509">
    <property type="entry name" value="DUF7082"/>
</dbReference>